<evidence type="ECO:0000313" key="3">
    <source>
        <dbReference type="Proteomes" id="UP000651452"/>
    </source>
</evidence>
<keyword evidence="3" id="KW-1185">Reference proteome</keyword>
<feature type="compositionally biased region" description="Basic and acidic residues" evidence="1">
    <location>
        <begin position="1"/>
        <end position="13"/>
    </location>
</feature>
<evidence type="ECO:0000313" key="2">
    <source>
        <dbReference type="EMBL" id="KAF9693411.1"/>
    </source>
</evidence>
<dbReference type="AlphaFoldDB" id="A0A8H7MC72"/>
<sequence length="367" mass="41806">MSKITEKNQERQDNIYSPSPETLDERRRRWVHLLRNQHYEPLIFDILSDELPKYTTSRAIDPADLVTHMRECALILASAPRVFFAAVEGSLVSRMIFDTELQAEYASIQQRAHYQPSIYIHLLADDQGNAPTPNQYLIIRDMVHDYLSEGQYEHAYTIDNITPPTVPLKASVQGHRKYLHTPSTSRSPKRIAALQRLCSGITLRCTQTPPHLHNAPLRYPPSEIGYALHAHRRLAQHRAHRSSNSIMNLVEDTCTHLFHANLLTQHFTMHQFIIYLVFRPSQAAIAEIFCSGLLQCWVEGGGFNAWPAGRSVASSRRVSGEQWRGYEAVAREVGGLDERVEGMKERGEIWREALCWEDGGEGSLDVS</sequence>
<name>A0A8H7MC72_9PLEO</name>
<protein>
    <submittedName>
        <fullName evidence="2">Uncharacterized protein</fullName>
    </submittedName>
</protein>
<reference evidence="2" key="1">
    <citation type="submission" date="2018-12" db="EMBL/GenBank/DDBJ databases">
        <authorList>
            <person name="Syme R.A."/>
            <person name="Farfan-Caceres L."/>
            <person name="Lichtenzveig J."/>
        </authorList>
    </citation>
    <scope>NUCLEOTIDE SEQUENCE</scope>
    <source>
        <strain evidence="2">Al4</strain>
    </source>
</reference>
<comment type="caution">
    <text evidence="2">The sequence shown here is derived from an EMBL/GenBank/DDBJ whole genome shotgun (WGS) entry which is preliminary data.</text>
</comment>
<evidence type="ECO:0000256" key="1">
    <source>
        <dbReference type="SAM" id="MobiDB-lite"/>
    </source>
</evidence>
<accession>A0A8H7MC72</accession>
<dbReference type="Proteomes" id="UP000651452">
    <property type="component" value="Unassembled WGS sequence"/>
</dbReference>
<gene>
    <name evidence="2" type="ORF">EKO04_008583</name>
</gene>
<organism evidence="2 3">
    <name type="scientific">Ascochyta lentis</name>
    <dbReference type="NCBI Taxonomy" id="205686"/>
    <lineage>
        <taxon>Eukaryota</taxon>
        <taxon>Fungi</taxon>
        <taxon>Dikarya</taxon>
        <taxon>Ascomycota</taxon>
        <taxon>Pezizomycotina</taxon>
        <taxon>Dothideomycetes</taxon>
        <taxon>Pleosporomycetidae</taxon>
        <taxon>Pleosporales</taxon>
        <taxon>Pleosporineae</taxon>
        <taxon>Didymellaceae</taxon>
        <taxon>Ascochyta</taxon>
    </lineage>
</organism>
<dbReference type="OrthoDB" id="3440338at2759"/>
<dbReference type="EMBL" id="RZGK01000016">
    <property type="protein sequence ID" value="KAF9693411.1"/>
    <property type="molecule type" value="Genomic_DNA"/>
</dbReference>
<feature type="region of interest" description="Disordered" evidence="1">
    <location>
        <begin position="1"/>
        <end position="20"/>
    </location>
</feature>
<proteinExistence type="predicted"/>
<reference evidence="2" key="2">
    <citation type="submission" date="2020-09" db="EMBL/GenBank/DDBJ databases">
        <title>Reference genome assembly for Australian Ascochyta lentis isolate Al4.</title>
        <authorList>
            <person name="Lee R.C."/>
            <person name="Farfan-Caceres L.M."/>
            <person name="Debler J.W."/>
            <person name="Williams A.H."/>
            <person name="Henares B.M."/>
        </authorList>
    </citation>
    <scope>NUCLEOTIDE SEQUENCE</scope>
    <source>
        <strain evidence="2">Al4</strain>
    </source>
</reference>